<sequence length="619" mass="69751">MRATRGHVSPNKGLAAGYAEDDAAERAADQLSAWDANTRRFALQSLGLLGPKASDHLPEMAKLLEDEEPEVRKAAAQACGRVGGGARDLAMALKDAEAAVRSEAATALGGMDSFGLFLKDHVGLEVTAAWYSCSIPLYSGLNEIELLEVADVDCLGPVQDDIQELVLEKPSEERPFVFLWDEKTGGTTFNDWLLASAANLGLLNSTHISDFGWPNVIGTPFFLKTYETKKLKSLQILSATVDWNIFAVLGCAAQRRPSCFVLLRNPIDRFLSYYLERSDRSLEGGALPIRHLFDLPIEDFEDYLESIRHDRFRFSGRESGLFCNTENAELCLETSEDLFEADPGPETFAFRTFGGPQNRLARMLDPPFGRLSVASQRLSRCVVSLQNEDFENHLRVLRRFHPWISQVHFDEAKTAWVGQNSYNSRESAFLRENLPEAFRRAIARFNSVDMDLYQQGLNQFYRQTATARASILPEAWLRPPILRLAEKDWEVTWPFFQKELPTTFFIRRLMRCRITRLASQCGRLVGEVLPEGVDFLLAQELVEHIIGVINHEFYQHHPEDFYRMRSQDWVARNGRSEAKPQLERIVALAKDPDQDAAAAAVTCLANIGEVRTACLAKKL</sequence>
<dbReference type="Gene3D" id="1.25.10.10">
    <property type="entry name" value="Leucine-rich Repeat Variant"/>
    <property type="match status" value="1"/>
</dbReference>
<dbReference type="SUPFAM" id="SSF48371">
    <property type="entry name" value="ARM repeat"/>
    <property type="match status" value="2"/>
</dbReference>
<accession>A0ABP0KV68</accession>
<dbReference type="EMBL" id="CAXAMM010013224">
    <property type="protein sequence ID" value="CAK9030792.1"/>
    <property type="molecule type" value="Genomic_DNA"/>
</dbReference>
<dbReference type="Proteomes" id="UP001642464">
    <property type="component" value="Unassembled WGS sequence"/>
</dbReference>
<keyword evidence="2" id="KW-1185">Reference proteome</keyword>
<comment type="caution">
    <text evidence="1">The sequence shown here is derived from an EMBL/GenBank/DDBJ whole genome shotgun (WGS) entry which is preliminary data.</text>
</comment>
<evidence type="ECO:0008006" key="3">
    <source>
        <dbReference type="Google" id="ProtNLM"/>
    </source>
</evidence>
<dbReference type="Gene3D" id="3.40.50.300">
    <property type="entry name" value="P-loop containing nucleotide triphosphate hydrolases"/>
    <property type="match status" value="1"/>
</dbReference>
<gene>
    <name evidence="1" type="ORF">SCF082_LOCUS19355</name>
</gene>
<dbReference type="InterPro" id="IPR027417">
    <property type="entry name" value="P-loop_NTPase"/>
</dbReference>
<dbReference type="Pfam" id="PF13646">
    <property type="entry name" value="HEAT_2"/>
    <property type="match status" value="1"/>
</dbReference>
<organism evidence="1 2">
    <name type="scientific">Durusdinium trenchii</name>
    <dbReference type="NCBI Taxonomy" id="1381693"/>
    <lineage>
        <taxon>Eukaryota</taxon>
        <taxon>Sar</taxon>
        <taxon>Alveolata</taxon>
        <taxon>Dinophyceae</taxon>
        <taxon>Suessiales</taxon>
        <taxon>Symbiodiniaceae</taxon>
        <taxon>Durusdinium</taxon>
    </lineage>
</organism>
<evidence type="ECO:0000313" key="2">
    <source>
        <dbReference type="Proteomes" id="UP001642464"/>
    </source>
</evidence>
<evidence type="ECO:0000313" key="1">
    <source>
        <dbReference type="EMBL" id="CAK9030792.1"/>
    </source>
</evidence>
<protein>
    <recommendedName>
        <fullName evidence="3">HEAT repeat domain-containing protein</fullName>
    </recommendedName>
</protein>
<name>A0ABP0KV68_9DINO</name>
<dbReference type="InterPro" id="IPR011989">
    <property type="entry name" value="ARM-like"/>
</dbReference>
<proteinExistence type="predicted"/>
<reference evidence="1 2" key="1">
    <citation type="submission" date="2024-02" db="EMBL/GenBank/DDBJ databases">
        <authorList>
            <person name="Chen Y."/>
            <person name="Shah S."/>
            <person name="Dougan E. K."/>
            <person name="Thang M."/>
            <person name="Chan C."/>
        </authorList>
    </citation>
    <scope>NUCLEOTIDE SEQUENCE [LARGE SCALE GENOMIC DNA]</scope>
</reference>
<dbReference type="InterPro" id="IPR016024">
    <property type="entry name" value="ARM-type_fold"/>
</dbReference>